<proteinExistence type="predicted"/>
<feature type="domain" description="Sulfatase N-terminal" evidence="2">
    <location>
        <begin position="239"/>
        <end position="342"/>
    </location>
</feature>
<protein>
    <submittedName>
        <fullName evidence="3">Sulfatase</fullName>
    </submittedName>
</protein>
<dbReference type="Pfam" id="PF00884">
    <property type="entry name" value="Sulfatase"/>
    <property type="match status" value="1"/>
</dbReference>
<feature type="chain" id="PRO_5003188999" evidence="1">
    <location>
        <begin position="20"/>
        <end position="366"/>
    </location>
</feature>
<dbReference type="RefSeq" id="WP_013443764.1">
    <property type="nucleotide sequence ID" value="NC_014734.1"/>
</dbReference>
<evidence type="ECO:0000313" key="3">
    <source>
        <dbReference type="EMBL" id="ADQ78395.1"/>
    </source>
</evidence>
<gene>
    <name evidence="3" type="ordered locus">Palpr_0233</name>
</gene>
<dbReference type="Proteomes" id="UP000008718">
    <property type="component" value="Chromosome"/>
</dbReference>
<dbReference type="Gene3D" id="3.40.720.10">
    <property type="entry name" value="Alkaline Phosphatase, subunit A"/>
    <property type="match status" value="1"/>
</dbReference>
<dbReference type="AlphaFoldDB" id="E4T114"/>
<evidence type="ECO:0000313" key="4">
    <source>
        <dbReference type="Proteomes" id="UP000008718"/>
    </source>
</evidence>
<keyword evidence="1" id="KW-0732">Signal</keyword>
<dbReference type="eggNOG" id="COG1524">
    <property type="taxonomic scope" value="Bacteria"/>
</dbReference>
<name>E4T114_PALPW</name>
<dbReference type="STRING" id="694427.Palpr_0233"/>
<feature type="signal peptide" evidence="1">
    <location>
        <begin position="1"/>
        <end position="19"/>
    </location>
</feature>
<keyword evidence="4" id="KW-1185">Reference proteome</keyword>
<dbReference type="InterPro" id="IPR000917">
    <property type="entry name" value="Sulfatase_N"/>
</dbReference>
<dbReference type="KEGG" id="ppn:Palpr_0233"/>
<organism evidence="3 4">
    <name type="scientific">Paludibacter propionicigenes (strain DSM 17365 / JCM 13257 / WB4)</name>
    <dbReference type="NCBI Taxonomy" id="694427"/>
    <lineage>
        <taxon>Bacteria</taxon>
        <taxon>Pseudomonadati</taxon>
        <taxon>Bacteroidota</taxon>
        <taxon>Bacteroidia</taxon>
        <taxon>Bacteroidales</taxon>
        <taxon>Paludibacteraceae</taxon>
        <taxon>Paludibacter</taxon>
    </lineage>
</organism>
<dbReference type="SUPFAM" id="SSF53649">
    <property type="entry name" value="Alkaline phosphatase-like"/>
    <property type="match status" value="1"/>
</dbReference>
<evidence type="ECO:0000259" key="2">
    <source>
        <dbReference type="Pfam" id="PF00884"/>
    </source>
</evidence>
<sequence>MKKILLQFLILSMSISLTAGTKTKTQNIILVTIDGLRWQELFNGADSSFLHNKQLVENTGKYEKRYWNDNLAERRKMLLPFIWGTVAEQGQIYGNRTKGCFVNVKNPYWFSYPGYNEILTGFADERVNSNEFGPNPNVGVFEMMNKSAEFNGRIAAFSSWDAFNDILNEKRSGLLVNAAFDNMDGLKSGSKLELLNEMQTELPDVFDGVRLDGVTFNLGFEYLKEKSPRILYLAFDETDDFAHGGRYNDYLNSAHYTDDFLRKLWDWVQHNPAYKDKTTLLVTCDHGRGEGPKGWKDHGSNTANSSQTWFIAMGPDTPAKGEITSGQYYNNQYAKTIAALLGFDYKTENPVGSAIDMVLGKKAGEK</sequence>
<dbReference type="HOGENOM" id="CLU_065578_0_0_10"/>
<reference evidence="3 4" key="2">
    <citation type="journal article" date="2011" name="Stand. Genomic Sci.">
        <title>Complete genome sequence of Paludibacter propionicigenes type strain (WB4).</title>
        <authorList>
            <person name="Gronow S."/>
            <person name="Munk C."/>
            <person name="Lapidus A."/>
            <person name="Nolan M."/>
            <person name="Lucas S."/>
            <person name="Hammon N."/>
            <person name="Deshpande S."/>
            <person name="Cheng J.F."/>
            <person name="Tapia R."/>
            <person name="Han C."/>
            <person name="Goodwin L."/>
            <person name="Pitluck S."/>
            <person name="Liolios K."/>
            <person name="Ivanova N."/>
            <person name="Mavromatis K."/>
            <person name="Mikhailova N."/>
            <person name="Pati A."/>
            <person name="Chen A."/>
            <person name="Palaniappan K."/>
            <person name="Land M."/>
            <person name="Hauser L."/>
            <person name="Chang Y.J."/>
            <person name="Jeffries C.D."/>
            <person name="Brambilla E."/>
            <person name="Rohde M."/>
            <person name="Goker M."/>
            <person name="Detter J.C."/>
            <person name="Woyke T."/>
            <person name="Bristow J."/>
            <person name="Eisen J.A."/>
            <person name="Markowitz V."/>
            <person name="Hugenholtz P."/>
            <person name="Kyrpides N.C."/>
            <person name="Klenk H.P."/>
        </authorList>
    </citation>
    <scope>NUCLEOTIDE SEQUENCE [LARGE SCALE GENOMIC DNA]</scope>
    <source>
        <strain evidence="4">DSM 17365 / JCM 13257 / WB4</strain>
    </source>
</reference>
<dbReference type="EMBL" id="CP002345">
    <property type="protein sequence ID" value="ADQ78395.1"/>
    <property type="molecule type" value="Genomic_DNA"/>
</dbReference>
<reference key="1">
    <citation type="submission" date="2010-11" db="EMBL/GenBank/DDBJ databases">
        <title>The complete genome of Paludibacter propionicigenes DSM 17365.</title>
        <authorList>
            <consortium name="US DOE Joint Genome Institute (JGI-PGF)"/>
            <person name="Lucas S."/>
            <person name="Copeland A."/>
            <person name="Lapidus A."/>
            <person name="Bruce D."/>
            <person name="Goodwin L."/>
            <person name="Pitluck S."/>
            <person name="Kyrpides N."/>
            <person name="Mavromatis K."/>
            <person name="Ivanova N."/>
            <person name="Munk A.C."/>
            <person name="Brettin T."/>
            <person name="Detter J.C."/>
            <person name="Han C."/>
            <person name="Tapia R."/>
            <person name="Land M."/>
            <person name="Hauser L."/>
            <person name="Markowitz V."/>
            <person name="Cheng J.-F."/>
            <person name="Hugenholtz P."/>
            <person name="Woyke T."/>
            <person name="Wu D."/>
            <person name="Gronow S."/>
            <person name="Wellnitz S."/>
            <person name="Brambilla E."/>
            <person name="Klenk H.-P."/>
            <person name="Eisen J.A."/>
        </authorList>
    </citation>
    <scope>NUCLEOTIDE SEQUENCE</scope>
    <source>
        <strain>WB4</strain>
    </source>
</reference>
<accession>E4T114</accession>
<dbReference type="InterPro" id="IPR017850">
    <property type="entry name" value="Alkaline_phosphatase_core_sf"/>
</dbReference>
<dbReference type="OrthoDB" id="9791578at2"/>
<evidence type="ECO:0000256" key="1">
    <source>
        <dbReference type="SAM" id="SignalP"/>
    </source>
</evidence>